<dbReference type="InterPro" id="IPR058240">
    <property type="entry name" value="rSAM_sf"/>
</dbReference>
<evidence type="ECO:0000256" key="3">
    <source>
        <dbReference type="ARBA" id="ARBA00022723"/>
    </source>
</evidence>
<dbReference type="Proteomes" id="UP000469346">
    <property type="component" value="Unassembled WGS sequence"/>
</dbReference>
<feature type="domain" description="Elp3/MiaA/NifB-like radical SAM core" evidence="6">
    <location>
        <begin position="199"/>
        <end position="426"/>
    </location>
</feature>
<dbReference type="GO" id="GO:0003824">
    <property type="term" value="F:catalytic activity"/>
    <property type="evidence" value="ECO:0007669"/>
    <property type="project" value="InterPro"/>
</dbReference>
<evidence type="ECO:0000313" key="7">
    <source>
        <dbReference type="EMBL" id="NDY42811.1"/>
    </source>
</evidence>
<dbReference type="RefSeq" id="WP_163298940.1">
    <property type="nucleotide sequence ID" value="NZ_JAAGRR010000087.1"/>
</dbReference>
<dbReference type="SFLD" id="SFLDS00029">
    <property type="entry name" value="Radical_SAM"/>
    <property type="match status" value="1"/>
</dbReference>
<keyword evidence="2" id="KW-0949">S-adenosyl-L-methionine</keyword>
<keyword evidence="8" id="KW-1185">Reference proteome</keyword>
<dbReference type="PANTHER" id="PTHR43409">
    <property type="entry name" value="ANAEROBIC MAGNESIUM-PROTOPORPHYRIN IX MONOMETHYL ESTER CYCLASE-RELATED"/>
    <property type="match status" value="1"/>
</dbReference>
<evidence type="ECO:0000256" key="1">
    <source>
        <dbReference type="ARBA" id="ARBA00001966"/>
    </source>
</evidence>
<dbReference type="AlphaFoldDB" id="A0A6N9TNE9"/>
<evidence type="ECO:0000256" key="2">
    <source>
        <dbReference type="ARBA" id="ARBA00022691"/>
    </source>
</evidence>
<dbReference type="InterPro" id="IPR023404">
    <property type="entry name" value="rSAM_horseshoe"/>
</dbReference>
<comment type="caution">
    <text evidence="7">The sequence shown here is derived from an EMBL/GenBank/DDBJ whole genome shotgun (WGS) entry which is preliminary data.</text>
</comment>
<keyword evidence="5" id="KW-0411">Iron-sulfur</keyword>
<dbReference type="InterPro" id="IPR007197">
    <property type="entry name" value="rSAM"/>
</dbReference>
<dbReference type="InterPro" id="IPR006638">
    <property type="entry name" value="Elp3/MiaA/NifB-like_rSAM"/>
</dbReference>
<dbReference type="SUPFAM" id="SSF102114">
    <property type="entry name" value="Radical SAM enzymes"/>
    <property type="match status" value="1"/>
</dbReference>
<dbReference type="GO" id="GO:0005829">
    <property type="term" value="C:cytosol"/>
    <property type="evidence" value="ECO:0007669"/>
    <property type="project" value="TreeGrafter"/>
</dbReference>
<comment type="cofactor">
    <cofactor evidence="1">
        <name>[4Fe-4S] cluster</name>
        <dbReference type="ChEBI" id="CHEBI:49883"/>
    </cofactor>
</comment>
<evidence type="ECO:0000256" key="5">
    <source>
        <dbReference type="ARBA" id="ARBA00023014"/>
    </source>
</evidence>
<accession>A0A6N9TNE9</accession>
<reference evidence="7 8" key="1">
    <citation type="submission" date="2020-02" db="EMBL/GenBank/DDBJ databases">
        <title>Comparative genomics of sulfur disproportionating microorganisms.</title>
        <authorList>
            <person name="Ward L.M."/>
            <person name="Bertran E."/>
            <person name="Johnston D.T."/>
        </authorList>
    </citation>
    <scope>NUCLEOTIDE SEQUENCE [LARGE SCALE GENOMIC DNA]</scope>
    <source>
        <strain evidence="7 8">DSM 100025</strain>
    </source>
</reference>
<gene>
    <name evidence="7" type="ORF">G3N55_08140</name>
</gene>
<dbReference type="EMBL" id="JAAGRR010000087">
    <property type="protein sequence ID" value="NDY42811.1"/>
    <property type="molecule type" value="Genomic_DNA"/>
</dbReference>
<dbReference type="GO" id="GO:0046872">
    <property type="term" value="F:metal ion binding"/>
    <property type="evidence" value="ECO:0007669"/>
    <property type="project" value="UniProtKB-KW"/>
</dbReference>
<protein>
    <recommendedName>
        <fullName evidence="6">Elp3/MiaA/NifB-like radical SAM core domain-containing protein</fullName>
    </recommendedName>
</protein>
<dbReference type="SMART" id="SM00729">
    <property type="entry name" value="Elp3"/>
    <property type="match status" value="1"/>
</dbReference>
<dbReference type="Gene3D" id="3.80.30.20">
    <property type="entry name" value="tm_1862 like domain"/>
    <property type="match status" value="1"/>
</dbReference>
<dbReference type="Pfam" id="PF04055">
    <property type="entry name" value="Radical_SAM"/>
    <property type="match status" value="1"/>
</dbReference>
<sequence>MPDVTGGPAGARRPGDAARISGLEIRPDRRGLRDFPPVSYPAPDGRCHEIRRGDYTFEVGLDGAVRRIHSRRPDWPEPGGYLRCGLAHRWVYRSPALYGETFALTGRHYLPHVLAGDRWTGWDPWAGPALHEAIRAWDEAAALAAELAPSVSEPALAALLRRVGAHGRAGLERRARRLRRILRAPLPVLPPECARVDYAVLPVILAEGCPSECRFCRFRTGAAFRRRPLEDVRAQAEGLRDLLGPELVNFASVFLGQNDALAAGAAAVVEAAEAVREVLRPREAYHRRPRLFLFADPAAFLQLDDAALEALGALPFEGIHVNVGLESPDPETLARLGKALYPEAAAEVLRRAEAVNRAPGPLEVGLNFLVGSGLPDRHHRRLEAILTAPGRPVPKGAVYLAPLDWPPGSFRELRRTVLSLKARSAWPVFLYPVEPV</sequence>
<dbReference type="GO" id="GO:0051536">
    <property type="term" value="F:iron-sulfur cluster binding"/>
    <property type="evidence" value="ECO:0007669"/>
    <property type="project" value="UniProtKB-KW"/>
</dbReference>
<dbReference type="SFLD" id="SFLDG01082">
    <property type="entry name" value="B12-binding_domain_containing"/>
    <property type="match status" value="1"/>
</dbReference>
<dbReference type="InterPro" id="IPR051198">
    <property type="entry name" value="BchE-like"/>
</dbReference>
<evidence type="ECO:0000313" key="8">
    <source>
        <dbReference type="Proteomes" id="UP000469346"/>
    </source>
</evidence>
<proteinExistence type="predicted"/>
<name>A0A6N9TNE9_DISTH</name>
<keyword evidence="4" id="KW-0408">Iron</keyword>
<evidence type="ECO:0000259" key="6">
    <source>
        <dbReference type="SMART" id="SM00729"/>
    </source>
</evidence>
<evidence type="ECO:0000256" key="4">
    <source>
        <dbReference type="ARBA" id="ARBA00023004"/>
    </source>
</evidence>
<dbReference type="PANTHER" id="PTHR43409:SF7">
    <property type="entry name" value="BLL1977 PROTEIN"/>
    <property type="match status" value="1"/>
</dbReference>
<organism evidence="7 8">
    <name type="scientific">Dissulfurirhabdus thermomarina</name>
    <dbReference type="NCBI Taxonomy" id="1765737"/>
    <lineage>
        <taxon>Bacteria</taxon>
        <taxon>Deltaproteobacteria</taxon>
        <taxon>Dissulfurirhabdaceae</taxon>
        <taxon>Dissulfurirhabdus</taxon>
    </lineage>
</organism>
<keyword evidence="3" id="KW-0479">Metal-binding</keyword>